<dbReference type="InterPro" id="IPR003399">
    <property type="entry name" value="Mce/MlaD"/>
</dbReference>
<feature type="domain" description="Mce/MlaD" evidence="2">
    <location>
        <begin position="40"/>
        <end position="127"/>
    </location>
</feature>
<dbReference type="KEGG" id="nbe:Back2_12430"/>
<reference evidence="4 5" key="1">
    <citation type="submission" date="2018-11" db="EMBL/GenBank/DDBJ databases">
        <title>Complete genome sequence of Nocardioides baekrokdamisoli strain KCTC 39748.</title>
        <authorList>
            <person name="Kang S.W."/>
            <person name="Lee K.C."/>
            <person name="Kim K.K."/>
            <person name="Kim J.S."/>
            <person name="Kim D.S."/>
            <person name="Ko S.H."/>
            <person name="Yang S.H."/>
            <person name="Shin Y.K."/>
            <person name="Lee J.S."/>
        </authorList>
    </citation>
    <scope>NUCLEOTIDE SEQUENCE [LARGE SCALE GENOMIC DNA]</scope>
    <source>
        <strain evidence="4 5">KCTC 39748</strain>
    </source>
</reference>
<evidence type="ECO:0000313" key="4">
    <source>
        <dbReference type="EMBL" id="BBH16956.1"/>
    </source>
</evidence>
<protein>
    <submittedName>
        <fullName evidence="4">ABC transporter substrate-binding protein</fullName>
    </submittedName>
</protein>
<evidence type="ECO:0000259" key="3">
    <source>
        <dbReference type="Pfam" id="PF11887"/>
    </source>
</evidence>
<dbReference type="Proteomes" id="UP000271573">
    <property type="component" value="Chromosome"/>
</dbReference>
<dbReference type="Pfam" id="PF02470">
    <property type="entry name" value="MlaD"/>
    <property type="match status" value="1"/>
</dbReference>
<gene>
    <name evidence="4" type="ORF">Back2_12430</name>
</gene>
<evidence type="ECO:0000313" key="5">
    <source>
        <dbReference type="Proteomes" id="UP000271573"/>
    </source>
</evidence>
<dbReference type="PANTHER" id="PTHR33371">
    <property type="entry name" value="INTERMEMBRANE PHOSPHOLIPID TRANSPORT SYSTEM BINDING PROTEIN MLAD-RELATED"/>
    <property type="match status" value="1"/>
</dbReference>
<keyword evidence="5" id="KW-1185">Reference proteome</keyword>
<dbReference type="GO" id="GO:0005576">
    <property type="term" value="C:extracellular region"/>
    <property type="evidence" value="ECO:0007669"/>
    <property type="project" value="TreeGrafter"/>
</dbReference>
<keyword evidence="1" id="KW-0472">Membrane</keyword>
<dbReference type="AlphaFoldDB" id="A0A3G9IF07"/>
<sequence>MSKPFRDRNPVIVGAVSLLVIAMLVAIAFKAGSLPLIGGGTKYYADFSEIGALKISDPVRIAGVRVGKIDSIELAEGQACASLKGAPDTCVVVGFKIKNAPDIGNASHADIKIQTILGQMYLDVVPGGTGSLSGSSTLAGPNTSPYDVVEAFSGLANQNCANTSQSAGGCLGAINTAQLGKALTTLADLQRTTPAAFRGSLKGLSSISKVIAAKDAQIGQLLTSLDKVTKTLNNRDGDIVKLMQDSSVLFEALLQRRQEVHNLLVSTSQLSASLSNLINKSDAELKPALDQINLVLAVFNKNQANLDMALRLAAPFYRDFGNLLGAGPWFDMFIYNFPPVPAANGTLPVG</sequence>
<proteinExistence type="predicted"/>
<feature type="domain" description="Mammalian cell entry C-terminal" evidence="3">
    <location>
        <begin position="173"/>
        <end position="326"/>
    </location>
</feature>
<organism evidence="4 5">
    <name type="scientific">Nocardioides baekrokdamisoli</name>
    <dbReference type="NCBI Taxonomy" id="1804624"/>
    <lineage>
        <taxon>Bacteria</taxon>
        <taxon>Bacillati</taxon>
        <taxon>Actinomycetota</taxon>
        <taxon>Actinomycetes</taxon>
        <taxon>Propionibacteriales</taxon>
        <taxon>Nocardioidaceae</taxon>
        <taxon>Nocardioides</taxon>
    </lineage>
</organism>
<accession>A0A3G9IF07</accession>
<dbReference type="InterPro" id="IPR052336">
    <property type="entry name" value="MlaD_Phospholipid_Transporter"/>
</dbReference>
<dbReference type="EMBL" id="AP019307">
    <property type="protein sequence ID" value="BBH16956.1"/>
    <property type="molecule type" value="Genomic_DNA"/>
</dbReference>
<keyword evidence="1" id="KW-0812">Transmembrane</keyword>
<keyword evidence="1" id="KW-1133">Transmembrane helix</keyword>
<name>A0A3G9IF07_9ACTN</name>
<dbReference type="PANTHER" id="PTHR33371:SF18">
    <property type="entry name" value="MCE-FAMILY PROTEIN MCE3C"/>
    <property type="match status" value="1"/>
</dbReference>
<evidence type="ECO:0000256" key="1">
    <source>
        <dbReference type="SAM" id="Phobius"/>
    </source>
</evidence>
<dbReference type="InterPro" id="IPR024516">
    <property type="entry name" value="Mce_C"/>
</dbReference>
<evidence type="ECO:0000259" key="2">
    <source>
        <dbReference type="Pfam" id="PF02470"/>
    </source>
</evidence>
<dbReference type="OrthoDB" id="5241191at2"/>
<dbReference type="Pfam" id="PF11887">
    <property type="entry name" value="Mce4_CUP1"/>
    <property type="match status" value="1"/>
</dbReference>
<feature type="transmembrane region" description="Helical" evidence="1">
    <location>
        <begin position="12"/>
        <end position="29"/>
    </location>
</feature>
<dbReference type="RefSeq" id="WP_125567739.1">
    <property type="nucleotide sequence ID" value="NZ_AP019307.1"/>
</dbReference>